<reference evidence="2 3" key="1">
    <citation type="journal article" date="2020" name="Nature">
        <title>Bacterial chemolithoautotrophy via manganese oxidation.</title>
        <authorList>
            <person name="Yu H."/>
            <person name="Leadbetter J.R."/>
        </authorList>
    </citation>
    <scope>NUCLEOTIDE SEQUENCE [LARGE SCALE GENOMIC DNA]</scope>
    <source>
        <strain evidence="2 3">Mn-1</strain>
    </source>
</reference>
<evidence type="ECO:0000313" key="2">
    <source>
        <dbReference type="EMBL" id="NKE72131.1"/>
    </source>
</evidence>
<keyword evidence="2" id="KW-0808">Transferase</keyword>
<dbReference type="Proteomes" id="UP000534783">
    <property type="component" value="Unassembled WGS sequence"/>
</dbReference>
<gene>
    <name evidence="2" type="ORF">MNODULE_15385</name>
</gene>
<dbReference type="AlphaFoldDB" id="A0A7X6IBU1"/>
<dbReference type="PANTHER" id="PTHR43464">
    <property type="entry name" value="METHYLTRANSFERASE"/>
    <property type="match status" value="1"/>
</dbReference>
<dbReference type="CDD" id="cd02440">
    <property type="entry name" value="AdoMet_MTases"/>
    <property type="match status" value="1"/>
</dbReference>
<keyword evidence="3" id="KW-1185">Reference proteome</keyword>
<comment type="caution">
    <text evidence="2">The sequence shown here is derived from an EMBL/GenBank/DDBJ whole genome shotgun (WGS) entry which is preliminary data.</text>
</comment>
<feature type="domain" description="Methyltransferase type 11" evidence="1">
    <location>
        <begin position="75"/>
        <end position="171"/>
    </location>
</feature>
<dbReference type="Pfam" id="PF08241">
    <property type="entry name" value="Methyltransf_11"/>
    <property type="match status" value="1"/>
</dbReference>
<dbReference type="GO" id="GO:0008757">
    <property type="term" value="F:S-adenosylmethionine-dependent methyltransferase activity"/>
    <property type="evidence" value="ECO:0007669"/>
    <property type="project" value="InterPro"/>
</dbReference>
<dbReference type="SUPFAM" id="SSF53335">
    <property type="entry name" value="S-adenosyl-L-methionine-dependent methyltransferases"/>
    <property type="match status" value="1"/>
</dbReference>
<evidence type="ECO:0000313" key="3">
    <source>
        <dbReference type="Proteomes" id="UP000534783"/>
    </source>
</evidence>
<sequence>MKPTVKSRRAKEMDAEDRYKHEREYWDRRAEVILRDPAYSYRHPHLPTLEDLGRSIPYLVPVIDFWGPVRGKRVLDLACGDGWISLSLAKSGAMAYGCDISPNLIEIAMRYASENNLSDLTDFRTMASEEITYQDEFFDFVIMHAALHHCDLDKTTNQVRRVLKPRGKAVFIEDYAYHPLMRLYRRMTPGQHTETEEALDDENLAQIVSRFSSHHFEHYGIFNLFETSASRFATKFRPVLRKIDSVLMKGFPRIRRYAKLVQIFVVK</sequence>
<accession>A0A7X6IBU1</accession>
<dbReference type="InterPro" id="IPR029063">
    <property type="entry name" value="SAM-dependent_MTases_sf"/>
</dbReference>
<dbReference type="Gene3D" id="3.40.50.150">
    <property type="entry name" value="Vaccinia Virus protein VP39"/>
    <property type="match status" value="1"/>
</dbReference>
<protein>
    <submittedName>
        <fullName evidence="2">Class I SAM-dependent methyltransferase</fullName>
    </submittedName>
</protein>
<dbReference type="EMBL" id="VTOW01000003">
    <property type="protein sequence ID" value="NKE72131.1"/>
    <property type="molecule type" value="Genomic_DNA"/>
</dbReference>
<organism evidence="2 3">
    <name type="scientific">Candidatus Manganitrophus noduliformans</name>
    <dbReference type="NCBI Taxonomy" id="2606439"/>
    <lineage>
        <taxon>Bacteria</taxon>
        <taxon>Pseudomonadati</taxon>
        <taxon>Nitrospirota</taxon>
        <taxon>Nitrospiria</taxon>
        <taxon>Candidatus Troglogloeales</taxon>
        <taxon>Candidatus Manganitrophaceae</taxon>
        <taxon>Candidatus Manganitrophus</taxon>
    </lineage>
</organism>
<proteinExistence type="predicted"/>
<keyword evidence="2" id="KW-0489">Methyltransferase</keyword>
<evidence type="ECO:0000259" key="1">
    <source>
        <dbReference type="Pfam" id="PF08241"/>
    </source>
</evidence>
<name>A0A7X6IBU1_9BACT</name>
<dbReference type="GO" id="GO:0032259">
    <property type="term" value="P:methylation"/>
    <property type="evidence" value="ECO:0007669"/>
    <property type="project" value="UniProtKB-KW"/>
</dbReference>
<dbReference type="InterPro" id="IPR013216">
    <property type="entry name" value="Methyltransf_11"/>
</dbReference>